<evidence type="ECO:0000313" key="2">
    <source>
        <dbReference type="Proteomes" id="UP001524435"/>
    </source>
</evidence>
<dbReference type="RefSeq" id="WP_102265790.1">
    <property type="nucleotide sequence ID" value="NZ_CALVCM010000007.1"/>
</dbReference>
<dbReference type="Proteomes" id="UP001524435">
    <property type="component" value="Unassembled WGS sequence"/>
</dbReference>
<organism evidence="1 2">
    <name type="scientific">Massilicoli timonensis</name>
    <dbReference type="NCBI Taxonomy" id="2015901"/>
    <lineage>
        <taxon>Bacteria</taxon>
        <taxon>Bacillati</taxon>
        <taxon>Bacillota</taxon>
        <taxon>Erysipelotrichia</taxon>
        <taxon>Erysipelotrichales</taxon>
        <taxon>Erysipelotrichaceae</taxon>
        <taxon>Massilicoli</taxon>
    </lineage>
</organism>
<proteinExistence type="predicted"/>
<dbReference type="InterPro" id="IPR036145">
    <property type="entry name" value="MinC_C_sf"/>
</dbReference>
<comment type="caution">
    <text evidence="1">The sequence shown here is derived from an EMBL/GenBank/DDBJ whole genome shotgun (WGS) entry which is preliminary data.</text>
</comment>
<dbReference type="Gene3D" id="2.160.20.70">
    <property type="match status" value="1"/>
</dbReference>
<gene>
    <name evidence="1" type="ORF">NE663_08700</name>
</gene>
<evidence type="ECO:0000313" key="1">
    <source>
        <dbReference type="EMBL" id="MCQ5122336.1"/>
    </source>
</evidence>
<accession>A0ABT1SM91</accession>
<name>A0ABT1SM91_9FIRM</name>
<dbReference type="SUPFAM" id="SSF63848">
    <property type="entry name" value="Cell-division inhibitor MinC, C-terminal domain"/>
    <property type="match status" value="1"/>
</dbReference>
<keyword evidence="2" id="KW-1185">Reference proteome</keyword>
<protein>
    <submittedName>
        <fullName evidence="1">Uncharacterized protein</fullName>
    </submittedName>
</protein>
<sequence>MDEVFIKAVNGGYVVKGTCREQTSFFAQLKQKLEACAAHAGERFPVFFDVEGCLSEADYERIFHICETSGALCMGFDQEQKDDLMIVETSLYPGKQYFYRDRVLLLQDVPKDCYVTCLKDVYVLGTVFGQVDVFDQDAKIAAGCFDHAQVRICDSCFQNMTNDAPLILYYQEGALKCKPRRESNGRSNRDHIG</sequence>
<reference evidence="1 2" key="1">
    <citation type="submission" date="2022-06" db="EMBL/GenBank/DDBJ databases">
        <title>Isolation of gut microbiota from human fecal samples.</title>
        <authorList>
            <person name="Pamer E.G."/>
            <person name="Barat B."/>
            <person name="Waligurski E."/>
            <person name="Medina S."/>
            <person name="Paddock L."/>
            <person name="Mostad J."/>
        </authorList>
    </citation>
    <scope>NUCLEOTIDE SEQUENCE [LARGE SCALE GENOMIC DNA]</scope>
    <source>
        <strain evidence="1 2">DFI.6.1</strain>
    </source>
</reference>
<dbReference type="EMBL" id="JANGCH010000013">
    <property type="protein sequence ID" value="MCQ5122336.1"/>
    <property type="molecule type" value="Genomic_DNA"/>
</dbReference>
<dbReference type="InterPro" id="IPR016098">
    <property type="entry name" value="CAP/MinC_C"/>
</dbReference>